<dbReference type="GO" id="GO:0005524">
    <property type="term" value="F:ATP binding"/>
    <property type="evidence" value="ECO:0007669"/>
    <property type="project" value="UniProtKB-KW"/>
</dbReference>
<keyword evidence="7 15" id="KW-0436">Ligase</keyword>
<keyword evidence="6 15" id="KW-0963">Cytoplasm</keyword>
<organism evidence="18 19">
    <name type="scientific">Legionella fallonii LLAP-10</name>
    <dbReference type="NCBI Taxonomy" id="1212491"/>
    <lineage>
        <taxon>Bacteria</taxon>
        <taxon>Pseudomonadati</taxon>
        <taxon>Pseudomonadota</taxon>
        <taxon>Gammaproteobacteria</taxon>
        <taxon>Legionellales</taxon>
        <taxon>Legionellaceae</taxon>
        <taxon>Legionella</taxon>
    </lineage>
</organism>
<dbReference type="SUPFAM" id="SSF56042">
    <property type="entry name" value="PurM C-terminal domain-like"/>
    <property type="match status" value="1"/>
</dbReference>
<gene>
    <name evidence="15 18" type="primary">purM</name>
    <name evidence="18" type="ORF">LFA_1691</name>
</gene>
<dbReference type="Gene3D" id="3.30.1330.10">
    <property type="entry name" value="PurM-like, N-terminal domain"/>
    <property type="match status" value="1"/>
</dbReference>
<dbReference type="InterPro" id="IPR010918">
    <property type="entry name" value="PurM-like_C_dom"/>
</dbReference>
<comment type="pathway">
    <text evidence="2 15">Purine metabolism; IMP biosynthesis via de novo pathway; 5-amino-1-(5-phospho-D-ribosyl)imidazole from N(2)-formyl-N(1)-(5-phospho-D-ribosyl)glycinamide: step 2/2.</text>
</comment>
<evidence type="ECO:0000256" key="14">
    <source>
        <dbReference type="ARBA" id="ARBA00049057"/>
    </source>
</evidence>
<evidence type="ECO:0000256" key="12">
    <source>
        <dbReference type="ARBA" id="ARBA00032931"/>
    </source>
</evidence>
<dbReference type="PANTHER" id="PTHR10520:SF12">
    <property type="entry name" value="TRIFUNCTIONAL PURINE BIOSYNTHETIC PROTEIN ADENOSINE-3"/>
    <property type="match status" value="1"/>
</dbReference>
<dbReference type="OrthoDB" id="9777881at2"/>
<keyword evidence="10 15" id="KW-0067">ATP-binding</keyword>
<dbReference type="PANTHER" id="PTHR10520">
    <property type="entry name" value="TRIFUNCTIONAL PURINE BIOSYNTHETIC PROTEIN ADENOSINE-3-RELATED"/>
    <property type="match status" value="1"/>
</dbReference>
<evidence type="ECO:0000256" key="7">
    <source>
        <dbReference type="ARBA" id="ARBA00022598"/>
    </source>
</evidence>
<keyword evidence="8 15" id="KW-0547">Nucleotide-binding</keyword>
<dbReference type="GO" id="GO:0006189">
    <property type="term" value="P:'de novo' IMP biosynthetic process"/>
    <property type="evidence" value="ECO:0007669"/>
    <property type="project" value="UniProtKB-UniRule"/>
</dbReference>
<evidence type="ECO:0000256" key="5">
    <source>
        <dbReference type="ARBA" id="ARBA00020367"/>
    </source>
</evidence>
<evidence type="ECO:0000256" key="13">
    <source>
        <dbReference type="ARBA" id="ARBA00033093"/>
    </source>
</evidence>
<keyword evidence="9 15" id="KW-0658">Purine biosynthesis</keyword>
<dbReference type="GO" id="GO:0005829">
    <property type="term" value="C:cytosol"/>
    <property type="evidence" value="ECO:0007669"/>
    <property type="project" value="TreeGrafter"/>
</dbReference>
<comment type="similarity">
    <text evidence="3 15">Belongs to the AIR synthase family.</text>
</comment>
<dbReference type="SUPFAM" id="SSF55326">
    <property type="entry name" value="PurM N-terminal domain-like"/>
    <property type="match status" value="1"/>
</dbReference>
<evidence type="ECO:0000256" key="15">
    <source>
        <dbReference type="HAMAP-Rule" id="MF_00741"/>
    </source>
</evidence>
<dbReference type="FunFam" id="3.90.650.10:FF:000011">
    <property type="entry name" value="Phosphoribosylformylglycinamidine cyclo-ligase"/>
    <property type="match status" value="1"/>
</dbReference>
<dbReference type="NCBIfam" id="TIGR00878">
    <property type="entry name" value="purM"/>
    <property type="match status" value="1"/>
</dbReference>
<sequence length="347" mass="37992">MSTINYKNAGVDIEAGNEAVRRIKRTVEKTFSPQVLTGIGSFGAMYDLKPLMQQYTHPVMVQSIDGVGTKMIVARMMQKFDTIGIDLVSATTNDIIVLGAKPLTLLDYIATDRLQPQNIEEIIIGMTKACLENNISLVGGETAEMPDTYLEGEHDLVGIITGVVEKENAVLGSDIVPGDVVLAFPSSGLHTNGYSLARKLFFNIGGYTVDSKISELEQTVGEALLAPHINYTNPVLHLLNSKMVIKGMAHISGGGVLENIPRILPSHCSVEIHKNKCPVLPVFNVLRALGHLDDQEMYRTFNMGIGLVLIVSPEIVPEMRLLLKHYSDFPLYEIGRIISGKPEVRLL</sequence>
<protein>
    <recommendedName>
        <fullName evidence="5 15">Phosphoribosylformylglycinamidine cyclo-ligase</fullName>
        <ecNumber evidence="4 15">6.3.3.1</ecNumber>
    </recommendedName>
    <alternativeName>
        <fullName evidence="12 15">AIR synthase</fullName>
    </alternativeName>
    <alternativeName>
        <fullName evidence="13 15">AIRS</fullName>
    </alternativeName>
    <alternativeName>
        <fullName evidence="11 15">Phosphoribosyl-aminoimidazole synthetase</fullName>
    </alternativeName>
</protein>
<accession>A0A098G556</accession>
<evidence type="ECO:0000256" key="6">
    <source>
        <dbReference type="ARBA" id="ARBA00022490"/>
    </source>
</evidence>
<dbReference type="HAMAP" id="MF_00741">
    <property type="entry name" value="AIRS"/>
    <property type="match status" value="1"/>
</dbReference>
<evidence type="ECO:0000256" key="11">
    <source>
        <dbReference type="ARBA" id="ARBA00031908"/>
    </source>
</evidence>
<evidence type="ECO:0000259" key="16">
    <source>
        <dbReference type="Pfam" id="PF00586"/>
    </source>
</evidence>
<dbReference type="InterPro" id="IPR004733">
    <property type="entry name" value="PurM_cligase"/>
</dbReference>
<dbReference type="CDD" id="cd02196">
    <property type="entry name" value="PurM"/>
    <property type="match status" value="1"/>
</dbReference>
<evidence type="ECO:0000256" key="9">
    <source>
        <dbReference type="ARBA" id="ARBA00022755"/>
    </source>
</evidence>
<proteinExistence type="inferred from homology"/>
<dbReference type="GO" id="GO:0046084">
    <property type="term" value="P:adenine biosynthetic process"/>
    <property type="evidence" value="ECO:0007669"/>
    <property type="project" value="TreeGrafter"/>
</dbReference>
<dbReference type="InterPro" id="IPR036921">
    <property type="entry name" value="PurM-like_N_sf"/>
</dbReference>
<evidence type="ECO:0000256" key="2">
    <source>
        <dbReference type="ARBA" id="ARBA00004686"/>
    </source>
</evidence>
<dbReference type="Proteomes" id="UP000032430">
    <property type="component" value="Chromosome I"/>
</dbReference>
<dbReference type="KEGG" id="lfa:LFA_1691"/>
<dbReference type="InterPro" id="IPR016188">
    <property type="entry name" value="PurM-like_N"/>
</dbReference>
<dbReference type="UniPathway" id="UPA00074">
    <property type="reaction ID" value="UER00129"/>
</dbReference>
<evidence type="ECO:0000313" key="19">
    <source>
        <dbReference type="Proteomes" id="UP000032430"/>
    </source>
</evidence>
<reference evidence="19" key="1">
    <citation type="submission" date="2014-09" db="EMBL/GenBank/DDBJ databases">
        <authorList>
            <person name="Gomez-Valero L."/>
        </authorList>
    </citation>
    <scope>NUCLEOTIDE SEQUENCE [LARGE SCALE GENOMIC DNA]</scope>
    <source>
        <strain evidence="19">ATCC700992</strain>
    </source>
</reference>
<dbReference type="RefSeq" id="WP_045095659.1">
    <property type="nucleotide sequence ID" value="NZ_LN614827.1"/>
</dbReference>
<evidence type="ECO:0000313" key="18">
    <source>
        <dbReference type="EMBL" id="CEG57096.1"/>
    </source>
</evidence>
<dbReference type="InterPro" id="IPR036676">
    <property type="entry name" value="PurM-like_C_sf"/>
</dbReference>
<dbReference type="GO" id="GO:0004641">
    <property type="term" value="F:phosphoribosylformylglycinamidine cyclo-ligase activity"/>
    <property type="evidence" value="ECO:0007669"/>
    <property type="project" value="UniProtKB-UniRule"/>
</dbReference>
<dbReference type="Pfam" id="PF00586">
    <property type="entry name" value="AIRS"/>
    <property type="match status" value="1"/>
</dbReference>
<evidence type="ECO:0000256" key="8">
    <source>
        <dbReference type="ARBA" id="ARBA00022741"/>
    </source>
</evidence>
<feature type="domain" description="PurM-like N-terminal" evidence="16">
    <location>
        <begin position="59"/>
        <end position="164"/>
    </location>
</feature>
<dbReference type="Pfam" id="PF02769">
    <property type="entry name" value="AIRS_C"/>
    <property type="match status" value="1"/>
</dbReference>
<dbReference type="EC" id="6.3.3.1" evidence="4 15"/>
<comment type="catalytic activity">
    <reaction evidence="14 15">
        <text>2-formamido-N(1)-(5-O-phospho-beta-D-ribosyl)acetamidine + ATP = 5-amino-1-(5-phospho-beta-D-ribosyl)imidazole + ADP + phosphate + H(+)</text>
        <dbReference type="Rhea" id="RHEA:23032"/>
        <dbReference type="ChEBI" id="CHEBI:15378"/>
        <dbReference type="ChEBI" id="CHEBI:30616"/>
        <dbReference type="ChEBI" id="CHEBI:43474"/>
        <dbReference type="ChEBI" id="CHEBI:137981"/>
        <dbReference type="ChEBI" id="CHEBI:147287"/>
        <dbReference type="ChEBI" id="CHEBI:456216"/>
        <dbReference type="EC" id="6.3.3.1"/>
    </reaction>
</comment>
<evidence type="ECO:0000256" key="10">
    <source>
        <dbReference type="ARBA" id="ARBA00022840"/>
    </source>
</evidence>
<evidence type="ECO:0000259" key="17">
    <source>
        <dbReference type="Pfam" id="PF02769"/>
    </source>
</evidence>
<dbReference type="HOGENOM" id="CLU_047116_0_0_6"/>
<name>A0A098G556_9GAMM</name>
<dbReference type="GO" id="GO:0004637">
    <property type="term" value="F:phosphoribosylamine-glycine ligase activity"/>
    <property type="evidence" value="ECO:0007669"/>
    <property type="project" value="TreeGrafter"/>
</dbReference>
<evidence type="ECO:0000256" key="4">
    <source>
        <dbReference type="ARBA" id="ARBA00013047"/>
    </source>
</evidence>
<dbReference type="Gene3D" id="3.90.650.10">
    <property type="entry name" value="PurM-like C-terminal domain"/>
    <property type="match status" value="1"/>
</dbReference>
<dbReference type="EMBL" id="LN614827">
    <property type="protein sequence ID" value="CEG57096.1"/>
    <property type="molecule type" value="Genomic_DNA"/>
</dbReference>
<keyword evidence="19" id="KW-1185">Reference proteome</keyword>
<evidence type="ECO:0000256" key="1">
    <source>
        <dbReference type="ARBA" id="ARBA00004496"/>
    </source>
</evidence>
<dbReference type="AlphaFoldDB" id="A0A098G556"/>
<evidence type="ECO:0000256" key="3">
    <source>
        <dbReference type="ARBA" id="ARBA00010280"/>
    </source>
</evidence>
<feature type="domain" description="PurM-like C-terminal" evidence="17">
    <location>
        <begin position="177"/>
        <end position="341"/>
    </location>
</feature>
<comment type="subcellular location">
    <subcellularLocation>
        <location evidence="1 15">Cytoplasm</location>
    </subcellularLocation>
</comment>
<dbReference type="STRING" id="1212491.LFA_1691"/>